<dbReference type="EMBL" id="MU006092">
    <property type="protein sequence ID" value="KAF2840680.1"/>
    <property type="molecule type" value="Genomic_DNA"/>
</dbReference>
<dbReference type="InterPro" id="IPR009072">
    <property type="entry name" value="Histone-fold"/>
</dbReference>
<comment type="caution">
    <text evidence="8">The sequence shown here is derived from an EMBL/GenBank/DDBJ whole genome shotgun (WGS) entry which is preliminary data.</text>
</comment>
<evidence type="ECO:0000256" key="3">
    <source>
        <dbReference type="ARBA" id="ARBA00023163"/>
    </source>
</evidence>
<gene>
    <name evidence="8" type="ORF">M501DRAFT_1009924</name>
</gene>
<dbReference type="Gene3D" id="1.10.20.10">
    <property type="entry name" value="Histone, subunit A"/>
    <property type="match status" value="1"/>
</dbReference>
<protein>
    <recommendedName>
        <fullName evidence="6">Transcription initiation factor TFIID subunit 13</fullName>
    </recommendedName>
</protein>
<evidence type="ECO:0000256" key="1">
    <source>
        <dbReference type="ARBA" id="ARBA00004123"/>
    </source>
</evidence>
<keyword evidence="4" id="KW-0539">Nucleus</keyword>
<dbReference type="OrthoDB" id="10266074at2759"/>
<dbReference type="SUPFAM" id="SSF47113">
    <property type="entry name" value="Histone-fold"/>
    <property type="match status" value="1"/>
</dbReference>
<proteinExistence type="inferred from homology"/>
<dbReference type="InterPro" id="IPR003195">
    <property type="entry name" value="TFIID_TAF13"/>
</dbReference>
<evidence type="ECO:0000256" key="6">
    <source>
        <dbReference type="ARBA" id="ARBA00040136"/>
    </source>
</evidence>
<keyword evidence="2" id="KW-0805">Transcription regulation</keyword>
<evidence type="ECO:0000313" key="8">
    <source>
        <dbReference type="EMBL" id="KAF2840680.1"/>
    </source>
</evidence>
<evidence type="ECO:0000256" key="5">
    <source>
        <dbReference type="ARBA" id="ARBA00038392"/>
    </source>
</evidence>
<evidence type="ECO:0000256" key="4">
    <source>
        <dbReference type="ARBA" id="ARBA00023242"/>
    </source>
</evidence>
<feature type="compositionally biased region" description="Basic residues" evidence="7">
    <location>
        <begin position="133"/>
        <end position="144"/>
    </location>
</feature>
<dbReference type="PANTHER" id="PTHR11380">
    <property type="entry name" value="TRANSCRIPTION INITIATION FACTOR TFIID/SUPT3-RELATED"/>
    <property type="match status" value="1"/>
</dbReference>
<dbReference type="Proteomes" id="UP000799429">
    <property type="component" value="Unassembled WGS sequence"/>
</dbReference>
<dbReference type="Pfam" id="PF02269">
    <property type="entry name" value="TFIID-18kDa"/>
    <property type="match status" value="1"/>
</dbReference>
<comment type="subcellular location">
    <subcellularLocation>
        <location evidence="1">Nucleus</location>
    </subcellularLocation>
</comment>
<reference evidence="8" key="1">
    <citation type="journal article" date="2020" name="Stud. Mycol.">
        <title>101 Dothideomycetes genomes: a test case for predicting lifestyles and emergence of pathogens.</title>
        <authorList>
            <person name="Haridas S."/>
            <person name="Albert R."/>
            <person name="Binder M."/>
            <person name="Bloem J."/>
            <person name="Labutti K."/>
            <person name="Salamov A."/>
            <person name="Andreopoulos B."/>
            <person name="Baker S."/>
            <person name="Barry K."/>
            <person name="Bills G."/>
            <person name="Bluhm B."/>
            <person name="Cannon C."/>
            <person name="Castanera R."/>
            <person name="Culley D."/>
            <person name="Daum C."/>
            <person name="Ezra D."/>
            <person name="Gonzalez J."/>
            <person name="Henrissat B."/>
            <person name="Kuo A."/>
            <person name="Liang C."/>
            <person name="Lipzen A."/>
            <person name="Lutzoni F."/>
            <person name="Magnuson J."/>
            <person name="Mondo S."/>
            <person name="Nolan M."/>
            <person name="Ohm R."/>
            <person name="Pangilinan J."/>
            <person name="Park H.-J."/>
            <person name="Ramirez L."/>
            <person name="Alfaro M."/>
            <person name="Sun H."/>
            <person name="Tritt A."/>
            <person name="Yoshinaga Y."/>
            <person name="Zwiers L.-H."/>
            <person name="Turgeon B."/>
            <person name="Goodwin S."/>
            <person name="Spatafora J."/>
            <person name="Crous P."/>
            <person name="Grigoriev I."/>
        </authorList>
    </citation>
    <scope>NUCLEOTIDE SEQUENCE</scope>
    <source>
        <strain evidence="8">CBS 101060</strain>
    </source>
</reference>
<keyword evidence="9" id="KW-1185">Reference proteome</keyword>
<feature type="region of interest" description="Disordered" evidence="7">
    <location>
        <begin position="104"/>
        <end position="144"/>
    </location>
</feature>
<sequence>MTEVRMRQRAKGQQFPTSDLEAYLVAFGDERNPLPETVKCLDEIITDYIIEGCHEAAAVASYSRRSKIKVEDFKHALRRDPPKLGRVSELLALDKEIKKKRKAFETDEAVMGKEGAAGEKDEDPEDGKDDGKKTKKKKTKKDKE</sequence>
<dbReference type="GO" id="GO:0046982">
    <property type="term" value="F:protein heterodimerization activity"/>
    <property type="evidence" value="ECO:0007669"/>
    <property type="project" value="InterPro"/>
</dbReference>
<evidence type="ECO:0000256" key="7">
    <source>
        <dbReference type="SAM" id="MobiDB-lite"/>
    </source>
</evidence>
<name>A0A9P4SF77_9PEZI</name>
<evidence type="ECO:0000313" key="9">
    <source>
        <dbReference type="Proteomes" id="UP000799429"/>
    </source>
</evidence>
<dbReference type="GO" id="GO:0051123">
    <property type="term" value="P:RNA polymerase II preinitiation complex assembly"/>
    <property type="evidence" value="ECO:0007669"/>
    <property type="project" value="TreeGrafter"/>
</dbReference>
<dbReference type="AlphaFoldDB" id="A0A9P4SF77"/>
<dbReference type="PANTHER" id="PTHR11380:SF5">
    <property type="entry name" value="TRANSCRIPTION INITIATION FACTOR TFIID SUBUNIT 13"/>
    <property type="match status" value="1"/>
</dbReference>
<accession>A0A9P4SF77</accession>
<dbReference type="GO" id="GO:0005669">
    <property type="term" value="C:transcription factor TFIID complex"/>
    <property type="evidence" value="ECO:0007669"/>
    <property type="project" value="TreeGrafter"/>
</dbReference>
<keyword evidence="3" id="KW-0804">Transcription</keyword>
<organism evidence="8 9">
    <name type="scientific">Patellaria atrata CBS 101060</name>
    <dbReference type="NCBI Taxonomy" id="1346257"/>
    <lineage>
        <taxon>Eukaryota</taxon>
        <taxon>Fungi</taxon>
        <taxon>Dikarya</taxon>
        <taxon>Ascomycota</taxon>
        <taxon>Pezizomycotina</taxon>
        <taxon>Dothideomycetes</taxon>
        <taxon>Dothideomycetes incertae sedis</taxon>
        <taxon>Patellariales</taxon>
        <taxon>Patellariaceae</taxon>
        <taxon>Patellaria</taxon>
    </lineage>
</organism>
<comment type="similarity">
    <text evidence="5">Belongs to the TAF13 family.</text>
</comment>
<dbReference type="CDD" id="cd07978">
    <property type="entry name" value="HFD_TAF13"/>
    <property type="match status" value="1"/>
</dbReference>
<evidence type="ECO:0000256" key="2">
    <source>
        <dbReference type="ARBA" id="ARBA00023015"/>
    </source>
</evidence>